<dbReference type="Proteomes" id="UP000187013">
    <property type="component" value="Unassembled WGS sequence"/>
</dbReference>
<evidence type="ECO:0000256" key="4">
    <source>
        <dbReference type="ARBA" id="ARBA00022490"/>
    </source>
</evidence>
<dbReference type="AlphaFoldDB" id="A0A1Q2ZXD9"/>
<organism evidence="10 11">
    <name type="scientific">Zygosaccharomyces rouxii</name>
    <dbReference type="NCBI Taxonomy" id="4956"/>
    <lineage>
        <taxon>Eukaryota</taxon>
        <taxon>Fungi</taxon>
        <taxon>Dikarya</taxon>
        <taxon>Ascomycota</taxon>
        <taxon>Saccharomycotina</taxon>
        <taxon>Saccharomycetes</taxon>
        <taxon>Saccharomycetales</taxon>
        <taxon>Saccharomycetaceae</taxon>
        <taxon>Zygosaccharomyces</taxon>
    </lineage>
</organism>
<keyword evidence="8" id="KW-0539">Nucleus</keyword>
<dbReference type="Pfam" id="PF08528">
    <property type="entry name" value="Whi5"/>
    <property type="match status" value="1"/>
</dbReference>
<accession>A0A1Q2ZXD9</accession>
<evidence type="ECO:0000256" key="8">
    <source>
        <dbReference type="ARBA" id="ARBA00023242"/>
    </source>
</evidence>
<evidence type="ECO:0000256" key="7">
    <source>
        <dbReference type="ARBA" id="ARBA00023163"/>
    </source>
</evidence>
<comment type="similarity">
    <text evidence="3">Belongs to the WHI5/NRM1 family.</text>
</comment>
<evidence type="ECO:0000256" key="3">
    <source>
        <dbReference type="ARBA" id="ARBA00006922"/>
    </source>
</evidence>
<dbReference type="OrthoDB" id="4061338at2759"/>
<evidence type="ECO:0000256" key="5">
    <source>
        <dbReference type="ARBA" id="ARBA00022491"/>
    </source>
</evidence>
<sequence length="232" mass="26495">MVPEDKNRLPLGEFSSSKINRLMTCKMYDKPAKTLPSIRSLIHLSPYEKRPRHPTTTNHTPHQQSPRIKEIDSDTDSDIDTNYNDLSNKLRVRLQFAYYKYKTNQTDQRFKDIRKHTQRRQVGNMHNKRPKLPKRKLMVSHGNFKTPAKASHLLGTQERDSPASTSASIGERLRFCEAPQDAATITTTMTTTTTITTATPIGKVGKKILQQETPMSVRAAKSLIHLFTSNQH</sequence>
<dbReference type="GO" id="GO:0005737">
    <property type="term" value="C:cytoplasm"/>
    <property type="evidence" value="ECO:0007669"/>
    <property type="project" value="UniProtKB-SubCell"/>
</dbReference>
<evidence type="ECO:0000256" key="6">
    <source>
        <dbReference type="ARBA" id="ARBA00023015"/>
    </source>
</evidence>
<dbReference type="EMBL" id="BDGX01000009">
    <property type="protein sequence ID" value="GAV47933.1"/>
    <property type="molecule type" value="Genomic_DNA"/>
</dbReference>
<keyword evidence="7" id="KW-0804">Transcription</keyword>
<comment type="subcellular location">
    <subcellularLocation>
        <location evidence="2">Cytoplasm</location>
    </subcellularLocation>
    <subcellularLocation>
        <location evidence="1">Nucleus</location>
    </subcellularLocation>
</comment>
<keyword evidence="4" id="KW-0963">Cytoplasm</keyword>
<name>A0A1Q2ZXD9_ZYGRO</name>
<evidence type="ECO:0000256" key="9">
    <source>
        <dbReference type="SAM" id="MobiDB-lite"/>
    </source>
</evidence>
<proteinExistence type="inferred from homology"/>
<dbReference type="eggNOG" id="ENOG502S72A">
    <property type="taxonomic scope" value="Eukaryota"/>
</dbReference>
<dbReference type="GO" id="GO:0005634">
    <property type="term" value="C:nucleus"/>
    <property type="evidence" value="ECO:0007669"/>
    <property type="project" value="UniProtKB-SubCell"/>
</dbReference>
<gene>
    <name evidence="10" type="ORF">ZYGR_0I02290</name>
</gene>
<dbReference type="InterPro" id="IPR013734">
    <property type="entry name" value="TF_Nrm1/Whi5"/>
</dbReference>
<evidence type="ECO:0000313" key="11">
    <source>
        <dbReference type="Proteomes" id="UP000187013"/>
    </source>
</evidence>
<keyword evidence="6" id="KW-0805">Transcription regulation</keyword>
<evidence type="ECO:0000256" key="2">
    <source>
        <dbReference type="ARBA" id="ARBA00004496"/>
    </source>
</evidence>
<keyword evidence="5" id="KW-0678">Repressor</keyword>
<reference evidence="10 11" key="1">
    <citation type="submission" date="2016-08" db="EMBL/GenBank/DDBJ databases">
        <title>Draft genome sequence of allopolyploid Zygosaccharomyces rouxii.</title>
        <authorList>
            <person name="Watanabe J."/>
            <person name="Uehara K."/>
            <person name="Mogi Y."/>
            <person name="Tsukioka Y."/>
        </authorList>
    </citation>
    <scope>NUCLEOTIDE SEQUENCE [LARGE SCALE GENOMIC DNA]</scope>
    <source>
        <strain evidence="10 11">NBRC 110957</strain>
    </source>
</reference>
<protein>
    <recommendedName>
        <fullName evidence="12">Transcription factor NRM1</fullName>
    </recommendedName>
</protein>
<feature type="region of interest" description="Disordered" evidence="9">
    <location>
        <begin position="45"/>
        <end position="79"/>
    </location>
</feature>
<evidence type="ECO:0008006" key="12">
    <source>
        <dbReference type="Google" id="ProtNLM"/>
    </source>
</evidence>
<comment type="caution">
    <text evidence="10">The sequence shown here is derived from an EMBL/GenBank/DDBJ whole genome shotgun (WGS) entry which is preliminary data.</text>
</comment>
<evidence type="ECO:0000313" key="10">
    <source>
        <dbReference type="EMBL" id="GAV47933.1"/>
    </source>
</evidence>
<evidence type="ECO:0000256" key="1">
    <source>
        <dbReference type="ARBA" id="ARBA00004123"/>
    </source>
</evidence>